<dbReference type="Proteomes" id="UP001064048">
    <property type="component" value="Chromosome Z"/>
</dbReference>
<dbReference type="EMBL" id="CM046131">
    <property type="protein sequence ID" value="KAI8431148.1"/>
    <property type="molecule type" value="Genomic_DNA"/>
</dbReference>
<comment type="caution">
    <text evidence="1">The sequence shown here is derived from an EMBL/GenBank/DDBJ whole genome shotgun (WGS) entry which is preliminary data.</text>
</comment>
<organism evidence="1 2">
    <name type="scientific">Choristoneura fumiferana</name>
    <name type="common">Spruce budworm moth</name>
    <name type="synonym">Archips fumiferana</name>
    <dbReference type="NCBI Taxonomy" id="7141"/>
    <lineage>
        <taxon>Eukaryota</taxon>
        <taxon>Metazoa</taxon>
        <taxon>Ecdysozoa</taxon>
        <taxon>Arthropoda</taxon>
        <taxon>Hexapoda</taxon>
        <taxon>Insecta</taxon>
        <taxon>Pterygota</taxon>
        <taxon>Neoptera</taxon>
        <taxon>Endopterygota</taxon>
        <taxon>Lepidoptera</taxon>
        <taxon>Glossata</taxon>
        <taxon>Ditrysia</taxon>
        <taxon>Tortricoidea</taxon>
        <taxon>Tortricidae</taxon>
        <taxon>Tortricinae</taxon>
        <taxon>Choristoneura</taxon>
    </lineage>
</organism>
<protein>
    <submittedName>
        <fullName evidence="1">Uncharacterized protein</fullName>
    </submittedName>
</protein>
<proteinExistence type="predicted"/>
<accession>A0ACC0K418</accession>
<sequence length="385" mass="44207">MLEMFLVKVFLRLLKLRMILFLINFLIFCTGSVLMHGGRKNETERAFSLVTLNHAWPKRDRLLFTVACSVFGCIMNGFFVASFFVEDHLKRIGLVFHACVGMSDLIVSMAVIPVSAVVLLSGEWDTDAVCYALQFLTEASTYSYSIFFALVAVETYYRLCRSSEEYDVFISKRVDLISLFVFAVSFITAAVGVYLGLDYDCCYRLHYGNFTFRITTNVILHVIPCLITIFCLSSASLKMKSRAKKHNHYRKSQQYENDRYAHYLNITAFILYVSAWLPYVIVVHEFPATTDSRFYQSVWLGVGRSVITSVLYGTMDRRFRRAFAHLFNYCFCKSTLSGPFASRHRRACEYRAATGDVRVHIMHQAVNANSPQRAASSTREMQELR</sequence>
<name>A0ACC0K418_CHOFU</name>
<evidence type="ECO:0000313" key="1">
    <source>
        <dbReference type="EMBL" id="KAI8431148.1"/>
    </source>
</evidence>
<gene>
    <name evidence="1" type="ORF">MSG28_001193</name>
</gene>
<keyword evidence="2" id="KW-1185">Reference proteome</keyword>
<reference evidence="1 2" key="1">
    <citation type="journal article" date="2022" name="Genome Biol. Evol.">
        <title>The Spruce Budworm Genome: Reconstructing the Evolutionary History of Antifreeze Proteins.</title>
        <authorList>
            <person name="Beliveau C."/>
            <person name="Gagne P."/>
            <person name="Picq S."/>
            <person name="Vernygora O."/>
            <person name="Keeling C.I."/>
            <person name="Pinkney K."/>
            <person name="Doucet D."/>
            <person name="Wen F."/>
            <person name="Johnston J.S."/>
            <person name="Maaroufi H."/>
            <person name="Boyle B."/>
            <person name="Laroche J."/>
            <person name="Dewar K."/>
            <person name="Juretic N."/>
            <person name="Blackburn G."/>
            <person name="Nisole A."/>
            <person name="Brunet B."/>
            <person name="Brandao M."/>
            <person name="Lumley L."/>
            <person name="Duan J."/>
            <person name="Quan G."/>
            <person name="Lucarotti C.J."/>
            <person name="Roe A.D."/>
            <person name="Sperling F.A.H."/>
            <person name="Levesque R.C."/>
            <person name="Cusson M."/>
        </authorList>
    </citation>
    <scope>NUCLEOTIDE SEQUENCE [LARGE SCALE GENOMIC DNA]</scope>
    <source>
        <strain evidence="1">Glfc:IPQL:Cfum</strain>
    </source>
</reference>
<evidence type="ECO:0000313" key="2">
    <source>
        <dbReference type="Proteomes" id="UP001064048"/>
    </source>
</evidence>